<feature type="transmembrane region" description="Helical" evidence="2">
    <location>
        <begin position="98"/>
        <end position="118"/>
    </location>
</feature>
<reference evidence="4" key="1">
    <citation type="submission" date="2013-03" db="EMBL/GenBank/DDBJ databases">
        <title>The Genome Sequence of Anopheles christyi ACHKN1017.</title>
        <authorList>
            <consortium name="The Broad Institute Genomics Platform"/>
            <person name="Neafsey D.E."/>
            <person name="Besansky N."/>
            <person name="Walker B."/>
            <person name="Young S.K."/>
            <person name="Zeng Q."/>
            <person name="Gargeya S."/>
            <person name="Fitzgerald M."/>
            <person name="Haas B."/>
            <person name="Abouelleil A."/>
            <person name="Allen A.W."/>
            <person name="Alvarado L."/>
            <person name="Arachchi H.M."/>
            <person name="Berlin A.M."/>
            <person name="Chapman S.B."/>
            <person name="Gainer-Dewar J."/>
            <person name="Goldberg J."/>
            <person name="Griggs A."/>
            <person name="Gujja S."/>
            <person name="Hansen M."/>
            <person name="Howarth C."/>
            <person name="Imamovic A."/>
            <person name="Ireland A."/>
            <person name="Larimer J."/>
            <person name="McCowan C."/>
            <person name="Murphy C."/>
            <person name="Pearson M."/>
            <person name="Poon T.W."/>
            <person name="Priest M."/>
            <person name="Roberts A."/>
            <person name="Saif S."/>
            <person name="Shea T."/>
            <person name="Sisk P."/>
            <person name="Sykes S."/>
            <person name="Wortman J."/>
            <person name="Nusbaum C."/>
            <person name="Birren B."/>
        </authorList>
    </citation>
    <scope>NUCLEOTIDE SEQUENCE [LARGE SCALE GENOMIC DNA]</scope>
    <source>
        <strain evidence="4">ACHKN1017</strain>
    </source>
</reference>
<accession>A0A182KIK6</accession>
<reference evidence="3" key="2">
    <citation type="submission" date="2020-05" db="UniProtKB">
        <authorList>
            <consortium name="EnsemblMetazoa"/>
        </authorList>
    </citation>
    <scope>IDENTIFICATION</scope>
    <source>
        <strain evidence="3">ACHKN1017</strain>
    </source>
</reference>
<proteinExistence type="predicted"/>
<evidence type="ECO:0000256" key="2">
    <source>
        <dbReference type="SAM" id="Phobius"/>
    </source>
</evidence>
<keyword evidence="2" id="KW-0812">Transmembrane</keyword>
<keyword evidence="2" id="KW-0472">Membrane</keyword>
<keyword evidence="4" id="KW-1185">Reference proteome</keyword>
<name>A0A182KIK6_9DIPT</name>
<sequence>MAGVDGRGSMGSIDGRGGVRGVDGRGGVGNDGWGGMGNDGLGVDGRGRLADDSVESVHIIGGVVDGAHGTVRLDEGVLALHDITVAALDLRLDISGQTIVNTIVVGVFGVSVVVSLVFSGERDHTSGGNSEHSQAHKRFEESHFRWVVGCFKASFALQLGRVLNCE</sequence>
<protein>
    <submittedName>
        <fullName evidence="3">Uncharacterized protein</fullName>
    </submittedName>
</protein>
<evidence type="ECO:0000313" key="4">
    <source>
        <dbReference type="Proteomes" id="UP000075881"/>
    </source>
</evidence>
<dbReference type="Proteomes" id="UP000075881">
    <property type="component" value="Unassembled WGS sequence"/>
</dbReference>
<evidence type="ECO:0000256" key="1">
    <source>
        <dbReference type="SAM" id="MobiDB-lite"/>
    </source>
</evidence>
<dbReference type="AlphaFoldDB" id="A0A182KIK6"/>
<feature type="region of interest" description="Disordered" evidence="1">
    <location>
        <begin position="1"/>
        <end position="33"/>
    </location>
</feature>
<organism evidence="3 4">
    <name type="scientific">Anopheles christyi</name>
    <dbReference type="NCBI Taxonomy" id="43041"/>
    <lineage>
        <taxon>Eukaryota</taxon>
        <taxon>Metazoa</taxon>
        <taxon>Ecdysozoa</taxon>
        <taxon>Arthropoda</taxon>
        <taxon>Hexapoda</taxon>
        <taxon>Insecta</taxon>
        <taxon>Pterygota</taxon>
        <taxon>Neoptera</taxon>
        <taxon>Endopterygota</taxon>
        <taxon>Diptera</taxon>
        <taxon>Nematocera</taxon>
        <taxon>Culicoidea</taxon>
        <taxon>Culicidae</taxon>
        <taxon>Anophelinae</taxon>
        <taxon>Anopheles</taxon>
    </lineage>
</organism>
<evidence type="ECO:0000313" key="3">
    <source>
        <dbReference type="EnsemblMetazoa" id="ACHR014278-PA"/>
    </source>
</evidence>
<dbReference type="VEuPathDB" id="VectorBase:ACHR014278"/>
<dbReference type="EnsemblMetazoa" id="ACHR014278-RA">
    <property type="protein sequence ID" value="ACHR014278-PA"/>
    <property type="gene ID" value="ACHR014278"/>
</dbReference>
<keyword evidence="2" id="KW-1133">Transmembrane helix</keyword>